<proteinExistence type="predicted"/>
<keyword evidence="2" id="KW-1185">Reference proteome</keyword>
<dbReference type="EMBL" id="JAZHPZ010000003">
    <property type="protein sequence ID" value="MEF2965830.1"/>
    <property type="molecule type" value="Genomic_DNA"/>
</dbReference>
<evidence type="ECO:0008006" key="3">
    <source>
        <dbReference type="Google" id="ProtNLM"/>
    </source>
</evidence>
<organism evidence="1 2">
    <name type="scientific">Paenibacillus haidiansis</name>
    <dbReference type="NCBI Taxonomy" id="1574488"/>
    <lineage>
        <taxon>Bacteria</taxon>
        <taxon>Bacillati</taxon>
        <taxon>Bacillota</taxon>
        <taxon>Bacilli</taxon>
        <taxon>Bacillales</taxon>
        <taxon>Paenibacillaceae</taxon>
        <taxon>Paenibacillus</taxon>
    </lineage>
</organism>
<dbReference type="Gene3D" id="3.20.20.80">
    <property type="entry name" value="Glycosidases"/>
    <property type="match status" value="1"/>
</dbReference>
<name>A0ABU7VPZ3_9BACL</name>
<gene>
    <name evidence="1" type="ORF">V3851_08315</name>
</gene>
<dbReference type="InterPro" id="IPR017853">
    <property type="entry name" value="GH"/>
</dbReference>
<evidence type="ECO:0000313" key="2">
    <source>
        <dbReference type="Proteomes" id="UP001306950"/>
    </source>
</evidence>
<dbReference type="SUPFAM" id="SSF51445">
    <property type="entry name" value="(Trans)glycosidases"/>
    <property type="match status" value="1"/>
</dbReference>
<protein>
    <recommendedName>
        <fullName evidence="3">Polysaccharide deacetylase</fullName>
    </recommendedName>
</protein>
<accession>A0ABU7VPZ3</accession>
<sequence>MNLRFSPNRSFGRHYLYDNVVLDSLILRIGVENPVKSKVSILFLAICLTLMNAVPAPAHAAANGHTKALWVWDFYEAAANSDKITELLQFLNEQDINLLFIGTRKTLPDQPATYEELIRRAHEHGIRVFALVGRANWALEGHHREALEEVRQVLSFNTSHPSSKFDGIQYDIEPHTLPEYKTKRGSVCYQYIQVLKKIANEIALSGDNLEFNAAIPFWLATGENPVIVETGGEKKPLSYFVLDIVDTVTIMAYRDTAERQIRATQAEIDYAANIGKKIYIGAETNAPNGDTIPSEITYYNKGLDYMNQQLDAVTSYYSNHSGFSGVAIHNYPAFKAMAESN</sequence>
<reference evidence="1 2" key="1">
    <citation type="submission" date="2024-02" db="EMBL/GenBank/DDBJ databases">
        <title>A nitrogen-fixing paenibacillus bacterium.</title>
        <authorList>
            <person name="Zhang W.L."/>
            <person name="Chen S.F."/>
        </authorList>
    </citation>
    <scope>NUCLEOTIDE SEQUENCE [LARGE SCALE GENOMIC DNA]</scope>
    <source>
        <strain evidence="1 2">M1</strain>
    </source>
</reference>
<dbReference type="Proteomes" id="UP001306950">
    <property type="component" value="Unassembled WGS sequence"/>
</dbReference>
<evidence type="ECO:0000313" key="1">
    <source>
        <dbReference type="EMBL" id="MEF2965830.1"/>
    </source>
</evidence>
<comment type="caution">
    <text evidence="1">The sequence shown here is derived from an EMBL/GenBank/DDBJ whole genome shotgun (WGS) entry which is preliminary data.</text>
</comment>
<dbReference type="RefSeq" id="WP_331846060.1">
    <property type="nucleotide sequence ID" value="NZ_JAZHPZ010000003.1"/>
</dbReference>